<protein>
    <recommendedName>
        <fullName evidence="11">Protocadherin-20</fullName>
    </recommendedName>
</protein>
<evidence type="ECO:0000256" key="4">
    <source>
        <dbReference type="ARBA" id="ARBA00022729"/>
    </source>
</evidence>
<keyword evidence="10" id="KW-0325">Glycoprotein</keyword>
<feature type="domain" description="Cadherin" evidence="16">
    <location>
        <begin position="23"/>
        <end position="136"/>
    </location>
</feature>
<dbReference type="GO" id="GO:0008013">
    <property type="term" value="F:beta-catenin binding"/>
    <property type="evidence" value="ECO:0007669"/>
    <property type="project" value="TreeGrafter"/>
</dbReference>
<dbReference type="GO" id="GO:0005509">
    <property type="term" value="F:calcium ion binding"/>
    <property type="evidence" value="ECO:0007669"/>
    <property type="project" value="UniProtKB-UniRule"/>
</dbReference>
<comment type="caution">
    <text evidence="17">The sequence shown here is derived from an EMBL/GenBank/DDBJ whole genome shotgun (WGS) entry which is preliminary data.</text>
</comment>
<proteinExistence type="predicted"/>
<evidence type="ECO:0000256" key="14">
    <source>
        <dbReference type="SAM" id="Phobius"/>
    </source>
</evidence>
<dbReference type="PRINTS" id="PR00205">
    <property type="entry name" value="CADHERIN"/>
</dbReference>
<evidence type="ECO:0000256" key="12">
    <source>
        <dbReference type="PROSITE-ProRule" id="PRU00043"/>
    </source>
</evidence>
<dbReference type="AlphaFoldDB" id="A0A2T7PLL2"/>
<evidence type="ECO:0000256" key="10">
    <source>
        <dbReference type="ARBA" id="ARBA00023180"/>
    </source>
</evidence>
<keyword evidence="4 15" id="KW-0732">Signal</keyword>
<dbReference type="SUPFAM" id="SSF49313">
    <property type="entry name" value="Cadherin-like"/>
    <property type="match status" value="7"/>
</dbReference>
<name>A0A2T7PLL2_POMCA</name>
<dbReference type="PROSITE" id="PS00232">
    <property type="entry name" value="CADHERIN_1"/>
    <property type="match status" value="3"/>
</dbReference>
<dbReference type="FunFam" id="2.60.40.60:FF:000005">
    <property type="entry name" value="Protocadherin 9"/>
    <property type="match status" value="1"/>
</dbReference>
<feature type="domain" description="Cadherin" evidence="16">
    <location>
        <begin position="468"/>
        <end position="572"/>
    </location>
</feature>
<evidence type="ECO:0000256" key="5">
    <source>
        <dbReference type="ARBA" id="ARBA00022737"/>
    </source>
</evidence>
<keyword evidence="18" id="KW-1185">Reference proteome</keyword>
<feature type="chain" id="PRO_5015421327" description="Protocadherin-20" evidence="15">
    <location>
        <begin position="25"/>
        <end position="988"/>
    </location>
</feature>
<organism evidence="17 18">
    <name type="scientific">Pomacea canaliculata</name>
    <name type="common">Golden apple snail</name>
    <dbReference type="NCBI Taxonomy" id="400727"/>
    <lineage>
        <taxon>Eukaryota</taxon>
        <taxon>Metazoa</taxon>
        <taxon>Spiralia</taxon>
        <taxon>Lophotrochozoa</taxon>
        <taxon>Mollusca</taxon>
        <taxon>Gastropoda</taxon>
        <taxon>Caenogastropoda</taxon>
        <taxon>Architaenioglossa</taxon>
        <taxon>Ampullarioidea</taxon>
        <taxon>Ampullariidae</taxon>
        <taxon>Pomacea</taxon>
    </lineage>
</organism>
<feature type="compositionally biased region" description="Pro residues" evidence="13">
    <location>
        <begin position="896"/>
        <end position="907"/>
    </location>
</feature>
<accession>A0A2T7PLL2</accession>
<feature type="signal peptide" evidence="15">
    <location>
        <begin position="1"/>
        <end position="24"/>
    </location>
</feature>
<evidence type="ECO:0000256" key="15">
    <source>
        <dbReference type="SAM" id="SignalP"/>
    </source>
</evidence>
<evidence type="ECO:0000256" key="7">
    <source>
        <dbReference type="ARBA" id="ARBA00022889"/>
    </source>
</evidence>
<dbReference type="InterPro" id="IPR013164">
    <property type="entry name" value="Cadherin_N"/>
</dbReference>
<dbReference type="FunFam" id="2.60.40.60:FF:000007">
    <property type="entry name" value="Protocadherin alpha 2"/>
    <property type="match status" value="1"/>
</dbReference>
<dbReference type="InterPro" id="IPR020894">
    <property type="entry name" value="Cadherin_CS"/>
</dbReference>
<feature type="compositionally biased region" description="Low complexity" evidence="13">
    <location>
        <begin position="851"/>
        <end position="862"/>
    </location>
</feature>
<dbReference type="GO" id="GO:0016342">
    <property type="term" value="C:catenin complex"/>
    <property type="evidence" value="ECO:0007669"/>
    <property type="project" value="TreeGrafter"/>
</dbReference>
<dbReference type="Gene3D" id="2.60.40.60">
    <property type="entry name" value="Cadherins"/>
    <property type="match status" value="7"/>
</dbReference>
<dbReference type="SMART" id="SM00112">
    <property type="entry name" value="CA"/>
    <property type="match status" value="7"/>
</dbReference>
<dbReference type="FunFam" id="2.60.40.60:FF:000002">
    <property type="entry name" value="Protocadherin alpha 2"/>
    <property type="match status" value="1"/>
</dbReference>
<evidence type="ECO:0000256" key="2">
    <source>
        <dbReference type="ARBA" id="ARBA00022475"/>
    </source>
</evidence>
<dbReference type="Pfam" id="PF08266">
    <property type="entry name" value="Cadherin_2"/>
    <property type="match status" value="1"/>
</dbReference>
<keyword evidence="6 12" id="KW-0106">Calcium</keyword>
<evidence type="ECO:0000313" key="17">
    <source>
        <dbReference type="EMBL" id="PVD34282.1"/>
    </source>
</evidence>
<keyword evidence="2" id="KW-1003">Cell membrane</keyword>
<keyword evidence="8 14" id="KW-1133">Transmembrane helix</keyword>
<evidence type="ECO:0000259" key="16">
    <source>
        <dbReference type="PROSITE" id="PS50268"/>
    </source>
</evidence>
<evidence type="ECO:0000256" key="13">
    <source>
        <dbReference type="SAM" id="MobiDB-lite"/>
    </source>
</evidence>
<dbReference type="GO" id="GO:0045296">
    <property type="term" value="F:cadherin binding"/>
    <property type="evidence" value="ECO:0007669"/>
    <property type="project" value="TreeGrafter"/>
</dbReference>
<evidence type="ECO:0000256" key="11">
    <source>
        <dbReference type="ARBA" id="ARBA00072296"/>
    </source>
</evidence>
<dbReference type="InterPro" id="IPR015919">
    <property type="entry name" value="Cadherin-like_sf"/>
</dbReference>
<keyword evidence="9 14" id="KW-0472">Membrane</keyword>
<dbReference type="CDD" id="cd11304">
    <property type="entry name" value="Cadherin_repeat"/>
    <property type="match status" value="6"/>
</dbReference>
<dbReference type="GO" id="GO:0007156">
    <property type="term" value="P:homophilic cell adhesion via plasma membrane adhesion molecules"/>
    <property type="evidence" value="ECO:0007669"/>
    <property type="project" value="InterPro"/>
</dbReference>
<comment type="subcellular location">
    <subcellularLocation>
        <location evidence="1">Cell membrane</location>
        <topology evidence="1">Single-pass type I membrane protein</topology>
    </subcellularLocation>
</comment>
<feature type="region of interest" description="Disordered" evidence="13">
    <location>
        <begin position="802"/>
        <end position="950"/>
    </location>
</feature>
<dbReference type="PANTHER" id="PTHR24027:SF438">
    <property type="entry name" value="CADHERIN 23"/>
    <property type="match status" value="1"/>
</dbReference>
<evidence type="ECO:0000256" key="8">
    <source>
        <dbReference type="ARBA" id="ARBA00022989"/>
    </source>
</evidence>
<reference evidence="17 18" key="1">
    <citation type="submission" date="2018-04" db="EMBL/GenBank/DDBJ databases">
        <title>The genome of golden apple snail Pomacea canaliculata provides insight into stress tolerance and invasive adaptation.</title>
        <authorList>
            <person name="Liu C."/>
            <person name="Liu B."/>
            <person name="Ren Y."/>
            <person name="Zhang Y."/>
            <person name="Wang H."/>
            <person name="Li S."/>
            <person name="Jiang F."/>
            <person name="Yin L."/>
            <person name="Zhang G."/>
            <person name="Qian W."/>
            <person name="Fan W."/>
        </authorList>
    </citation>
    <scope>NUCLEOTIDE SEQUENCE [LARGE SCALE GENOMIC DNA]</scope>
    <source>
        <strain evidence="17">SZHN2017</strain>
        <tissue evidence="17">Muscle</tissue>
    </source>
</reference>
<evidence type="ECO:0000256" key="6">
    <source>
        <dbReference type="ARBA" id="ARBA00022837"/>
    </source>
</evidence>
<evidence type="ECO:0000256" key="3">
    <source>
        <dbReference type="ARBA" id="ARBA00022692"/>
    </source>
</evidence>
<dbReference type="EMBL" id="PZQS01000003">
    <property type="protein sequence ID" value="PVD34282.1"/>
    <property type="molecule type" value="Genomic_DNA"/>
</dbReference>
<feature type="compositionally biased region" description="Polar residues" evidence="13">
    <location>
        <begin position="929"/>
        <end position="940"/>
    </location>
</feature>
<dbReference type="Proteomes" id="UP000245119">
    <property type="component" value="Linkage Group LG3"/>
</dbReference>
<dbReference type="PANTHER" id="PTHR24027">
    <property type="entry name" value="CADHERIN-23"/>
    <property type="match status" value="1"/>
</dbReference>
<dbReference type="OrthoDB" id="6252479at2759"/>
<feature type="domain" description="Cadherin" evidence="16">
    <location>
        <begin position="652"/>
        <end position="746"/>
    </location>
</feature>
<dbReference type="InterPro" id="IPR039808">
    <property type="entry name" value="Cadherin"/>
</dbReference>
<evidence type="ECO:0000256" key="9">
    <source>
        <dbReference type="ARBA" id="ARBA00023136"/>
    </source>
</evidence>
<dbReference type="Pfam" id="PF00028">
    <property type="entry name" value="Cadherin"/>
    <property type="match status" value="6"/>
</dbReference>
<keyword evidence="3 14" id="KW-0812">Transmembrane</keyword>
<feature type="domain" description="Cadherin" evidence="16">
    <location>
        <begin position="248"/>
        <end position="356"/>
    </location>
</feature>
<dbReference type="GO" id="GO:0016477">
    <property type="term" value="P:cell migration"/>
    <property type="evidence" value="ECO:0007669"/>
    <property type="project" value="TreeGrafter"/>
</dbReference>
<keyword evidence="5" id="KW-0677">Repeat</keyword>
<sequence length="988" mass="105935">MANKREHVLSLILALVAVADFARGADIDVSIKEEEREDTPVVNVNNYPALFLGVSNANRPLVFNILDKSSIPASFFKIDASSGVISMATRLDREQVCGSSCSCAQEFNVAIEGGSFTNIASVKVTVLDVNDNPPSFPSSQVYLKVSEGAKVGTVLQLRGAQDLDCASNFVVQRYEMTPKTSAFSISATKSLGVSSFINLRLEQGLDRETTREYNFNVIAVDGGDPALNDTLQVNIQVEDENDNPPMFQQESYAVEVKEDAQVGSKILQVRATDKDSGVYGTVQYRFSSLRSDVVDRFFAMNSSTGDITLKAQLEHKTGISEYNLIVEAFDGGTPPFVVQAVVTIKVQNTGNNPPVVRIVTVQTGDTTEVQILESAMVDSFVAFVNVEDSDASQNGNVSCSMNLMPEFRLEKLVNKGYKIVLNRTMDRETTPAYTLAISCADMGSPPLTTTVTCNIFITDVNDNPPMFDKSDYRVTVDENNGVAQYLLQVTATDADAGTNALIAYNLLEPEAARYLHVDPQTGIISAAASLDREVTPELRFTLTATDSGSPPMMATTSLTITTGDLNDNAPQFQGLPYVELFFAGSVSGEVPFTVHPNGSITVSRALDRETDPIYGFTVLARDRGNIPLSNTTHVTVSISDVNDNPPVILFPTNVNHSVVISRQPEAGTVLARIIAYDVDDSNASSLVFSISSGNEDGVFQVDPRSGELSLTGVQRLKNPHVYQLHLRVSDMGVPPLSATTSLLVEVSFQNLSAALGDASNVDGEGSHDSYVVIVGVIGGVTLVLSGIIIGAILFVLRSERHRKPPSKHSPPRSSCPVFKNDYVTPKAESSPRKSDPQRGNGSPRPPSQEDLSSSSPPVILSPKGLPQRPDVQKKVSFSLDPPAAETPQIQTRGLSSPPPPPLPPPPSVHDVAADGCLWKRINGPDDVNSDASGESGTSDSGKGASDDDTHLDISLDKRQYAYVTRVVRGHVAGVVGVGGAEGCTVVRF</sequence>
<keyword evidence="7" id="KW-0130">Cell adhesion</keyword>
<dbReference type="FunFam" id="2.60.40.60:FF:000092">
    <property type="entry name" value="Protocadherin 8"/>
    <property type="match status" value="1"/>
</dbReference>
<evidence type="ECO:0000313" key="18">
    <source>
        <dbReference type="Proteomes" id="UP000245119"/>
    </source>
</evidence>
<feature type="domain" description="Cadherin" evidence="16">
    <location>
        <begin position="137"/>
        <end position="247"/>
    </location>
</feature>
<evidence type="ECO:0000256" key="1">
    <source>
        <dbReference type="ARBA" id="ARBA00004251"/>
    </source>
</evidence>
<dbReference type="InterPro" id="IPR002126">
    <property type="entry name" value="Cadherin-like_dom"/>
</dbReference>
<feature type="transmembrane region" description="Helical" evidence="14">
    <location>
        <begin position="770"/>
        <end position="796"/>
    </location>
</feature>
<gene>
    <name evidence="17" type="ORF">C0Q70_05551</name>
</gene>
<feature type="domain" description="Cadherin" evidence="16">
    <location>
        <begin position="592"/>
        <end position="648"/>
    </location>
</feature>
<feature type="domain" description="Cadherin" evidence="16">
    <location>
        <begin position="363"/>
        <end position="467"/>
    </location>
</feature>
<dbReference type="PROSITE" id="PS50268">
    <property type="entry name" value="CADHERIN_2"/>
    <property type="match status" value="7"/>
</dbReference>